<sequence length="202" mass="24349">MIFFSFFTIFYIISRPNNYCLINYNQSNAAYLSDFRDADTLILKYLNLCYRHGPSINLAKNNDIIIKIDKYVKKVYREAHNFEGFIRFKQVAPMSFYSSIEPDHNILPLLIDFFAKRFSDQNFIIHDLKRDKAIAYNMDTAIITNLDREYSKRFEHSDCDGEFESLWKTFYKATDIKERENLRLQRQLMPKRYWKHITEVKN</sequence>
<dbReference type="EMBL" id="VULX01000032">
    <property type="protein sequence ID" value="MSR92452.1"/>
    <property type="molecule type" value="Genomic_DNA"/>
</dbReference>
<comment type="caution">
    <text evidence="2">The sequence shown here is derived from an EMBL/GenBank/DDBJ whole genome shotgun (WGS) entry which is preliminary data.</text>
</comment>
<reference evidence="2 3" key="1">
    <citation type="submission" date="2019-08" db="EMBL/GenBank/DDBJ databases">
        <title>In-depth cultivation of the pig gut microbiome towards novel bacterial diversity and tailored functional studies.</title>
        <authorList>
            <person name="Wylensek D."/>
            <person name="Hitch T.C.A."/>
            <person name="Clavel T."/>
        </authorList>
    </citation>
    <scope>NUCLEOTIDE SEQUENCE [LARGE SCALE GENOMIC DNA]</scope>
    <source>
        <strain evidence="2 3">WCA-383-APC-5B</strain>
    </source>
</reference>
<evidence type="ECO:0000313" key="3">
    <source>
        <dbReference type="Proteomes" id="UP000460287"/>
    </source>
</evidence>
<dbReference type="Pfam" id="PF13566">
    <property type="entry name" value="DUF4130"/>
    <property type="match status" value="1"/>
</dbReference>
<organism evidence="2 3">
    <name type="scientific">Inconstantimicrobium porci</name>
    <dbReference type="NCBI Taxonomy" id="2652291"/>
    <lineage>
        <taxon>Bacteria</taxon>
        <taxon>Bacillati</taxon>
        <taxon>Bacillota</taxon>
        <taxon>Clostridia</taxon>
        <taxon>Eubacteriales</taxon>
        <taxon>Clostridiaceae</taxon>
        <taxon>Inconstantimicrobium</taxon>
    </lineage>
</organism>
<keyword evidence="3" id="KW-1185">Reference proteome</keyword>
<dbReference type="NCBIfam" id="TIGR03915">
    <property type="entry name" value="SAM_7_link_chp"/>
    <property type="match status" value="1"/>
</dbReference>
<protein>
    <submittedName>
        <fullName evidence="2">DUF4130 domain-containing protein</fullName>
    </submittedName>
</protein>
<dbReference type="InterPro" id="IPR025404">
    <property type="entry name" value="DUF4130"/>
</dbReference>
<feature type="domain" description="DUF4130" evidence="1">
    <location>
        <begin position="37"/>
        <end position="199"/>
    </location>
</feature>
<name>A0A7X2N0E9_9CLOT</name>
<accession>A0A7X2N0E9</accession>
<evidence type="ECO:0000313" key="2">
    <source>
        <dbReference type="EMBL" id="MSR92452.1"/>
    </source>
</evidence>
<evidence type="ECO:0000259" key="1">
    <source>
        <dbReference type="Pfam" id="PF13566"/>
    </source>
</evidence>
<dbReference type="Proteomes" id="UP000460287">
    <property type="component" value="Unassembled WGS sequence"/>
</dbReference>
<proteinExistence type="predicted"/>
<dbReference type="AlphaFoldDB" id="A0A7X2N0E9"/>
<gene>
    <name evidence="2" type="ORF">FYJ33_13890</name>
</gene>
<dbReference type="RefSeq" id="WP_154532364.1">
    <property type="nucleotide sequence ID" value="NZ_VULX01000032.1"/>
</dbReference>
<dbReference type="InterPro" id="IPR023875">
    <property type="entry name" value="DNA_repair_put"/>
</dbReference>